<reference evidence="1 2" key="1">
    <citation type="submission" date="2023-03" db="EMBL/GenBank/DDBJ databases">
        <title>Paludisphaera mucosa sp. nov. a novel planctomycete from northern fen.</title>
        <authorList>
            <person name="Ivanova A."/>
        </authorList>
    </citation>
    <scope>NUCLEOTIDE SEQUENCE [LARGE SCALE GENOMIC DNA]</scope>
    <source>
        <strain evidence="1 2">Pla2</strain>
    </source>
</reference>
<proteinExistence type="predicted"/>
<sequence>MWSFTVSRRGLITSGLLVAFSAGMVCVAGCGEREARIAPSDKKKEDMQKDIDNPYGAEIKDTIKKGKSARGPR</sequence>
<comment type="caution">
    <text evidence="1">The sequence shown here is derived from an EMBL/GenBank/DDBJ whole genome shotgun (WGS) entry which is preliminary data.</text>
</comment>
<dbReference type="Proteomes" id="UP001216907">
    <property type="component" value="Unassembled WGS sequence"/>
</dbReference>
<organism evidence="1 2">
    <name type="scientific">Paludisphaera mucosa</name>
    <dbReference type="NCBI Taxonomy" id="3030827"/>
    <lineage>
        <taxon>Bacteria</taxon>
        <taxon>Pseudomonadati</taxon>
        <taxon>Planctomycetota</taxon>
        <taxon>Planctomycetia</taxon>
        <taxon>Isosphaerales</taxon>
        <taxon>Isosphaeraceae</taxon>
        <taxon>Paludisphaera</taxon>
    </lineage>
</organism>
<dbReference type="EMBL" id="JARRAG010000002">
    <property type="protein sequence ID" value="MDG3006884.1"/>
    <property type="molecule type" value="Genomic_DNA"/>
</dbReference>
<gene>
    <name evidence="1" type="ORF">PZE19_24190</name>
</gene>
<evidence type="ECO:0000313" key="1">
    <source>
        <dbReference type="EMBL" id="MDG3006884.1"/>
    </source>
</evidence>
<keyword evidence="2" id="KW-1185">Reference proteome</keyword>
<evidence type="ECO:0000313" key="2">
    <source>
        <dbReference type="Proteomes" id="UP001216907"/>
    </source>
</evidence>
<protein>
    <submittedName>
        <fullName evidence="1">Uncharacterized protein</fullName>
    </submittedName>
</protein>
<name>A0ABT6FH95_9BACT</name>
<accession>A0ABT6FH95</accession>
<dbReference type="RefSeq" id="WP_277863175.1">
    <property type="nucleotide sequence ID" value="NZ_JARRAG010000002.1"/>
</dbReference>